<dbReference type="Pfam" id="PF03029">
    <property type="entry name" value="ATP_bind_1"/>
    <property type="match status" value="1"/>
</dbReference>
<name>A0A3B0XI29_9ZZZZ</name>
<proteinExistence type="inferred from homology"/>
<evidence type="ECO:0000256" key="3">
    <source>
        <dbReference type="ARBA" id="ARBA00022801"/>
    </source>
</evidence>
<accession>A0A3B0XI29</accession>
<keyword evidence="4" id="KW-0342">GTP-binding</keyword>
<keyword evidence="2" id="KW-0547">Nucleotide-binding</keyword>
<dbReference type="CDD" id="cd00882">
    <property type="entry name" value="Ras_like_GTPase"/>
    <property type="match status" value="1"/>
</dbReference>
<dbReference type="GO" id="GO:0016787">
    <property type="term" value="F:hydrolase activity"/>
    <property type="evidence" value="ECO:0007669"/>
    <property type="project" value="UniProtKB-KW"/>
</dbReference>
<comment type="similarity">
    <text evidence="1">Belongs to the GPN-loop GTPase family.</text>
</comment>
<dbReference type="Gene3D" id="3.40.50.300">
    <property type="entry name" value="P-loop containing nucleotide triphosphate hydrolases"/>
    <property type="match status" value="1"/>
</dbReference>
<gene>
    <name evidence="5" type="ORF">MNBD_GAMMA11-2412</name>
</gene>
<dbReference type="EMBL" id="UOFG01000144">
    <property type="protein sequence ID" value="VAW61299.1"/>
    <property type="molecule type" value="Genomic_DNA"/>
</dbReference>
<sequence>MEHKIIFTGPVGSGKTTAISAISDIPVVKTEANASDEVVLRKSNTTVAMDYGQLHLGNNSKVHLYGTPGQERFSFMWDILTIGGLGLVVMIDNAREDPVADLSFFLDAFKDFITRNAVVIGISRMDLSPRPGLFTHMKKLSEQGFNVPVFEVDARERKDIKILLLSLLAVLDPGAS</sequence>
<reference evidence="5" key="1">
    <citation type="submission" date="2018-06" db="EMBL/GenBank/DDBJ databases">
        <authorList>
            <person name="Zhirakovskaya E."/>
        </authorList>
    </citation>
    <scope>NUCLEOTIDE SEQUENCE</scope>
</reference>
<dbReference type="PANTHER" id="PTHR42708">
    <property type="entry name" value="ATP/GTP-BINDING PROTEIN-RELATED"/>
    <property type="match status" value="1"/>
</dbReference>
<dbReference type="AlphaFoldDB" id="A0A3B0XI29"/>
<evidence type="ECO:0000256" key="1">
    <source>
        <dbReference type="ARBA" id="ARBA00005290"/>
    </source>
</evidence>
<keyword evidence="3" id="KW-0378">Hydrolase</keyword>
<dbReference type="PANTHER" id="PTHR42708:SF1">
    <property type="entry name" value="GLIDING MOTILITY PROTEIN MGLA"/>
    <property type="match status" value="1"/>
</dbReference>
<evidence type="ECO:0000313" key="5">
    <source>
        <dbReference type="EMBL" id="VAW61299.1"/>
    </source>
</evidence>
<organism evidence="5">
    <name type="scientific">hydrothermal vent metagenome</name>
    <dbReference type="NCBI Taxonomy" id="652676"/>
    <lineage>
        <taxon>unclassified sequences</taxon>
        <taxon>metagenomes</taxon>
        <taxon>ecological metagenomes</taxon>
    </lineage>
</organism>
<protein>
    <submittedName>
        <fullName evidence="5">ATP/GTP-binding protein</fullName>
    </submittedName>
</protein>
<evidence type="ECO:0000256" key="4">
    <source>
        <dbReference type="ARBA" id="ARBA00023134"/>
    </source>
</evidence>
<dbReference type="InterPro" id="IPR052705">
    <property type="entry name" value="Gliding_Motility_GTPase"/>
</dbReference>
<dbReference type="GO" id="GO:0005525">
    <property type="term" value="F:GTP binding"/>
    <property type="evidence" value="ECO:0007669"/>
    <property type="project" value="UniProtKB-KW"/>
</dbReference>
<dbReference type="SUPFAM" id="SSF52540">
    <property type="entry name" value="P-loop containing nucleoside triphosphate hydrolases"/>
    <property type="match status" value="1"/>
</dbReference>
<dbReference type="InterPro" id="IPR027417">
    <property type="entry name" value="P-loop_NTPase"/>
</dbReference>
<dbReference type="InterPro" id="IPR004130">
    <property type="entry name" value="Gpn"/>
</dbReference>
<evidence type="ECO:0000256" key="2">
    <source>
        <dbReference type="ARBA" id="ARBA00022741"/>
    </source>
</evidence>